<accession>A0A6M1R9N3</accession>
<keyword evidence="3" id="KW-0378">Hydrolase</keyword>
<dbReference type="PANTHER" id="PTHR30383:SF5">
    <property type="entry name" value="SGNH HYDROLASE-TYPE ESTERASE DOMAIN-CONTAINING PROTEIN"/>
    <property type="match status" value="1"/>
</dbReference>
<dbReference type="InterPro" id="IPR036514">
    <property type="entry name" value="SGNH_hydro_sf"/>
</dbReference>
<dbReference type="InterPro" id="IPR051532">
    <property type="entry name" value="Ester_Hydrolysis_Enzymes"/>
</dbReference>
<organism evidence="3 4">
    <name type="scientific">Nocardioides turkmenicus</name>
    <dbReference type="NCBI Taxonomy" id="2711220"/>
    <lineage>
        <taxon>Bacteria</taxon>
        <taxon>Bacillati</taxon>
        <taxon>Actinomycetota</taxon>
        <taxon>Actinomycetes</taxon>
        <taxon>Propionibacteriales</taxon>
        <taxon>Nocardioidaceae</taxon>
        <taxon>Nocardioides</taxon>
    </lineage>
</organism>
<feature type="compositionally biased region" description="Basic and acidic residues" evidence="1">
    <location>
        <begin position="314"/>
        <end position="330"/>
    </location>
</feature>
<dbReference type="InterPro" id="IPR013830">
    <property type="entry name" value="SGNH_hydro"/>
</dbReference>
<evidence type="ECO:0000256" key="1">
    <source>
        <dbReference type="SAM" id="MobiDB-lite"/>
    </source>
</evidence>
<reference evidence="3 4" key="1">
    <citation type="submission" date="2020-02" db="EMBL/GenBank/DDBJ databases">
        <title>Whole-genome analyses of novel actinobacteria.</title>
        <authorList>
            <person name="Sahin N."/>
        </authorList>
    </citation>
    <scope>NUCLEOTIDE SEQUENCE [LARGE SCALE GENOMIC DNA]</scope>
    <source>
        <strain evidence="3 4">KC13</strain>
    </source>
</reference>
<dbReference type="CDD" id="cd01836">
    <property type="entry name" value="FeeA_FeeB_like"/>
    <property type="match status" value="1"/>
</dbReference>
<evidence type="ECO:0000313" key="3">
    <source>
        <dbReference type="EMBL" id="NGN93097.1"/>
    </source>
</evidence>
<dbReference type="PANTHER" id="PTHR30383">
    <property type="entry name" value="THIOESTERASE 1/PROTEASE 1/LYSOPHOSPHOLIPASE L1"/>
    <property type="match status" value="1"/>
</dbReference>
<dbReference type="SUPFAM" id="SSF52266">
    <property type="entry name" value="SGNH hydrolase"/>
    <property type="match status" value="1"/>
</dbReference>
<feature type="region of interest" description="Disordered" evidence="1">
    <location>
        <begin position="295"/>
        <end position="342"/>
    </location>
</feature>
<sequence length="342" mass="36082">MFPVAKKSLARKTAYAGGGVLAATAAFAGVLVAEAALAVRATHQVKMPVAPSPTGWYGARQPGRPINIALLGDSSAAGYGMTEVEDTPGAVLASGVSEKAHRPVRLHDLSEIGAKSSDLHPQVEKAIAADADIAVILVGSNDVIRRVRPRVAVSHLAQAVIRLQEAGVKVLVGTVPDLSTATPILPPLRSIMRAWSIRIAAGQIFHVIRAGGHTVSLGDVLGPAFKATPAFWFGADLFHPSAAGYHALGEVLVPPTLSVLGLVGDENAILETYNGKHVMPLAAASLRAVIRPGTEIDPAPRPRGRFGRNWARARSFENEHREPRRGERPAETPPLAEINRAR</sequence>
<dbReference type="Pfam" id="PF13472">
    <property type="entry name" value="Lipase_GDSL_2"/>
    <property type="match status" value="1"/>
</dbReference>
<dbReference type="AlphaFoldDB" id="A0A6M1R9N3"/>
<dbReference type="EMBL" id="JAALAA010000007">
    <property type="protein sequence ID" value="NGN93097.1"/>
    <property type="molecule type" value="Genomic_DNA"/>
</dbReference>
<name>A0A6M1R9N3_9ACTN</name>
<gene>
    <name evidence="3" type="ORF">G5C66_10160</name>
</gene>
<proteinExistence type="predicted"/>
<dbReference type="GO" id="GO:0004622">
    <property type="term" value="F:phosphatidylcholine lysophospholipase activity"/>
    <property type="evidence" value="ECO:0007669"/>
    <property type="project" value="TreeGrafter"/>
</dbReference>
<keyword evidence="4" id="KW-1185">Reference proteome</keyword>
<protein>
    <submittedName>
        <fullName evidence="3">SGNH/GDSL hydrolase family protein</fullName>
    </submittedName>
</protein>
<evidence type="ECO:0000259" key="2">
    <source>
        <dbReference type="Pfam" id="PF13472"/>
    </source>
</evidence>
<dbReference type="Proteomes" id="UP000483261">
    <property type="component" value="Unassembled WGS sequence"/>
</dbReference>
<dbReference type="Gene3D" id="3.40.50.1110">
    <property type="entry name" value="SGNH hydrolase"/>
    <property type="match status" value="1"/>
</dbReference>
<evidence type="ECO:0000313" key="4">
    <source>
        <dbReference type="Proteomes" id="UP000483261"/>
    </source>
</evidence>
<comment type="caution">
    <text evidence="3">The sequence shown here is derived from an EMBL/GenBank/DDBJ whole genome shotgun (WGS) entry which is preliminary data.</text>
</comment>
<feature type="domain" description="SGNH hydrolase-type esterase" evidence="2">
    <location>
        <begin position="70"/>
        <end position="246"/>
    </location>
</feature>